<evidence type="ECO:0000313" key="4">
    <source>
        <dbReference type="EMBL" id="PWJ58252.1"/>
    </source>
</evidence>
<dbReference type="Proteomes" id="UP000245880">
    <property type="component" value="Unassembled WGS sequence"/>
</dbReference>
<gene>
    <name evidence="4" type="ORF">CLV98_104110</name>
</gene>
<dbReference type="SMART" id="SM00448">
    <property type="entry name" value="REC"/>
    <property type="match status" value="1"/>
</dbReference>
<protein>
    <submittedName>
        <fullName evidence="4">Response regulator receiver domain-containing protein</fullName>
    </submittedName>
</protein>
<reference evidence="4 5" key="1">
    <citation type="submission" date="2018-03" db="EMBL/GenBank/DDBJ databases">
        <title>Genomic Encyclopedia of Archaeal and Bacterial Type Strains, Phase II (KMG-II): from individual species to whole genera.</title>
        <authorList>
            <person name="Goeker M."/>
        </authorList>
    </citation>
    <scope>NUCLEOTIDE SEQUENCE [LARGE SCALE GENOMIC DNA]</scope>
    <source>
        <strain evidence="4 5">DSM 100346</strain>
    </source>
</reference>
<dbReference type="Gene3D" id="3.40.50.2300">
    <property type="match status" value="1"/>
</dbReference>
<dbReference type="PROSITE" id="PS50110">
    <property type="entry name" value="RESPONSE_REGULATORY"/>
    <property type="match status" value="1"/>
</dbReference>
<dbReference type="RefSeq" id="WP_109674129.1">
    <property type="nucleotide sequence ID" value="NZ_QGDT01000004.1"/>
</dbReference>
<keyword evidence="5" id="KW-1185">Reference proteome</keyword>
<proteinExistence type="predicted"/>
<evidence type="ECO:0000256" key="2">
    <source>
        <dbReference type="PROSITE-ProRule" id="PRU00169"/>
    </source>
</evidence>
<name>A0A316AL70_9BACT</name>
<dbReference type="EMBL" id="QGDT01000004">
    <property type="protein sequence ID" value="PWJ58252.1"/>
    <property type="molecule type" value="Genomic_DNA"/>
</dbReference>
<comment type="caution">
    <text evidence="2">Lacks conserved residue(s) required for the propagation of feature annotation.</text>
</comment>
<evidence type="ECO:0000259" key="3">
    <source>
        <dbReference type="PROSITE" id="PS50110"/>
    </source>
</evidence>
<sequence length="138" mass="15580">MPNDIADNNYKPAILYVDSEVHNITAFVAMLRREYHIVSAGSAFVGLEILQSQHFEIIVSAKNMKEMNGATFLAKSMATHPCSIRLMVSDYADEDRGQGQGRLIHDFLITPWDQSQVKAILKRTYADYLLTCKAKNIE</sequence>
<dbReference type="SUPFAM" id="SSF52172">
    <property type="entry name" value="CheY-like"/>
    <property type="match status" value="1"/>
</dbReference>
<dbReference type="InterPro" id="IPR011006">
    <property type="entry name" value="CheY-like_superfamily"/>
</dbReference>
<dbReference type="GO" id="GO:0000160">
    <property type="term" value="P:phosphorelay signal transduction system"/>
    <property type="evidence" value="ECO:0007669"/>
    <property type="project" value="InterPro"/>
</dbReference>
<dbReference type="PANTHER" id="PTHR44591">
    <property type="entry name" value="STRESS RESPONSE REGULATOR PROTEIN 1"/>
    <property type="match status" value="1"/>
</dbReference>
<dbReference type="InterPro" id="IPR001789">
    <property type="entry name" value="Sig_transdc_resp-reg_receiver"/>
</dbReference>
<comment type="caution">
    <text evidence="4">The sequence shown here is derived from an EMBL/GenBank/DDBJ whole genome shotgun (WGS) entry which is preliminary data.</text>
</comment>
<organism evidence="4 5">
    <name type="scientific">Dyadobacter jejuensis</name>
    <dbReference type="NCBI Taxonomy" id="1082580"/>
    <lineage>
        <taxon>Bacteria</taxon>
        <taxon>Pseudomonadati</taxon>
        <taxon>Bacteroidota</taxon>
        <taxon>Cytophagia</taxon>
        <taxon>Cytophagales</taxon>
        <taxon>Spirosomataceae</taxon>
        <taxon>Dyadobacter</taxon>
    </lineage>
</organism>
<dbReference type="AlphaFoldDB" id="A0A316AL70"/>
<keyword evidence="1" id="KW-0597">Phosphoprotein</keyword>
<accession>A0A316AL70</accession>
<evidence type="ECO:0000313" key="5">
    <source>
        <dbReference type="Proteomes" id="UP000245880"/>
    </source>
</evidence>
<dbReference type="OrthoDB" id="9802066at2"/>
<dbReference type="PANTHER" id="PTHR44591:SF19">
    <property type="entry name" value="TWO-COMPONENT RESPONSE REGULATOR-RELATED"/>
    <property type="match status" value="1"/>
</dbReference>
<dbReference type="InterPro" id="IPR050595">
    <property type="entry name" value="Bact_response_regulator"/>
</dbReference>
<feature type="domain" description="Response regulatory" evidence="3">
    <location>
        <begin position="13"/>
        <end position="125"/>
    </location>
</feature>
<evidence type="ECO:0000256" key="1">
    <source>
        <dbReference type="ARBA" id="ARBA00022553"/>
    </source>
</evidence>